<evidence type="ECO:0000313" key="3">
    <source>
        <dbReference type="EMBL" id="QBF83137.1"/>
    </source>
</evidence>
<keyword evidence="4" id="KW-1185">Reference proteome</keyword>
<dbReference type="KEGG" id="smai:EXU30_10855"/>
<evidence type="ECO:0000313" key="4">
    <source>
        <dbReference type="Proteomes" id="UP000291106"/>
    </source>
</evidence>
<evidence type="ECO:0000256" key="1">
    <source>
        <dbReference type="SAM" id="Phobius"/>
    </source>
</evidence>
<reference evidence="3 4" key="1">
    <citation type="submission" date="2019-02" db="EMBL/GenBank/DDBJ databases">
        <title>Shewanella sp. D4-2 isolated from Dokdo Island.</title>
        <authorList>
            <person name="Baek K."/>
        </authorList>
    </citation>
    <scope>NUCLEOTIDE SEQUENCE [LARGE SCALE GENOMIC DNA]</scope>
    <source>
        <strain evidence="3 4">D4-2</strain>
    </source>
</reference>
<keyword evidence="1" id="KW-0472">Membrane</keyword>
<accession>A0A411PHQ2</accession>
<dbReference type="OrthoDB" id="5293867at2"/>
<feature type="transmembrane region" description="Helical" evidence="1">
    <location>
        <begin position="6"/>
        <end position="25"/>
    </location>
</feature>
<proteinExistence type="predicted"/>
<keyword evidence="1" id="KW-1133">Transmembrane helix</keyword>
<dbReference type="Pfam" id="PF10675">
    <property type="entry name" value="DUF2489"/>
    <property type="match status" value="1"/>
</dbReference>
<dbReference type="InterPro" id="IPR019617">
    <property type="entry name" value="DUF2489"/>
</dbReference>
<keyword evidence="1" id="KW-0812">Transmembrane</keyword>
<sequence>MSTFVIVIAVLILVALGGYAAYLLLKLKRQTQAQQQAQAEQQKLAHERRQSVLTDIRYIASAMLEERCELSEGVMRIGKLFDALSMSEQVQDDYPNLFKHYRLIESHPIKEARKALPKQQRMKLDFTRMKSEAELEQAILGEVKKISEFDEPALH</sequence>
<gene>
    <name evidence="3" type="ORF">EXU30_10855</name>
</gene>
<name>A0A411PHQ2_9GAMM</name>
<dbReference type="RefSeq" id="WP_130599959.1">
    <property type="nucleotide sequence ID" value="NZ_CP036200.1"/>
</dbReference>
<organism evidence="3 4">
    <name type="scientific">Shewanella maritima</name>
    <dbReference type="NCBI Taxonomy" id="2520507"/>
    <lineage>
        <taxon>Bacteria</taxon>
        <taxon>Pseudomonadati</taxon>
        <taxon>Pseudomonadota</taxon>
        <taxon>Gammaproteobacteria</taxon>
        <taxon>Alteromonadales</taxon>
        <taxon>Shewanellaceae</taxon>
        <taxon>Shewanella</taxon>
    </lineage>
</organism>
<evidence type="ECO:0000259" key="2">
    <source>
        <dbReference type="Pfam" id="PF10675"/>
    </source>
</evidence>
<dbReference type="AlphaFoldDB" id="A0A411PHQ2"/>
<feature type="domain" description="DUF2489" evidence="2">
    <location>
        <begin position="14"/>
        <end position="146"/>
    </location>
</feature>
<dbReference type="Proteomes" id="UP000291106">
    <property type="component" value="Chromosome"/>
</dbReference>
<protein>
    <submittedName>
        <fullName evidence="3">DUF2489 domain-containing protein</fullName>
    </submittedName>
</protein>
<dbReference type="EMBL" id="CP036200">
    <property type="protein sequence ID" value="QBF83137.1"/>
    <property type="molecule type" value="Genomic_DNA"/>
</dbReference>